<evidence type="ECO:0000256" key="2">
    <source>
        <dbReference type="ARBA" id="ARBA00006076"/>
    </source>
</evidence>
<comment type="similarity">
    <text evidence="2">Belongs to the SNU66/SART1 family.</text>
</comment>
<feature type="region of interest" description="Disordered" evidence="6">
    <location>
        <begin position="406"/>
        <end position="450"/>
    </location>
</feature>
<evidence type="ECO:0000256" key="6">
    <source>
        <dbReference type="SAM" id="MobiDB-lite"/>
    </source>
</evidence>
<organism evidence="7 8">
    <name type="scientific">Naematelia encephala</name>
    <dbReference type="NCBI Taxonomy" id="71784"/>
    <lineage>
        <taxon>Eukaryota</taxon>
        <taxon>Fungi</taxon>
        <taxon>Dikarya</taxon>
        <taxon>Basidiomycota</taxon>
        <taxon>Agaricomycotina</taxon>
        <taxon>Tremellomycetes</taxon>
        <taxon>Tremellales</taxon>
        <taxon>Naemateliaceae</taxon>
        <taxon>Naematelia</taxon>
    </lineage>
</organism>
<dbReference type="InterPro" id="IPR045347">
    <property type="entry name" value="HIND"/>
</dbReference>
<evidence type="ECO:0000256" key="5">
    <source>
        <dbReference type="ARBA" id="ARBA00023242"/>
    </source>
</evidence>
<dbReference type="FunCoup" id="A0A1Y2BF75">
    <property type="interactions" value="670"/>
</dbReference>
<feature type="region of interest" description="Disordered" evidence="6">
    <location>
        <begin position="367"/>
        <end position="387"/>
    </location>
</feature>
<name>A0A1Y2BF75_9TREE</name>
<dbReference type="PANTHER" id="PTHR14152:SF5">
    <property type="entry name" value="U4_U6.U5 TRI-SNRNP-ASSOCIATED PROTEIN 1"/>
    <property type="match status" value="1"/>
</dbReference>
<dbReference type="AlphaFoldDB" id="A0A1Y2BF75"/>
<evidence type="ECO:0000313" key="8">
    <source>
        <dbReference type="Proteomes" id="UP000193986"/>
    </source>
</evidence>
<dbReference type="OrthoDB" id="5583at2759"/>
<evidence type="ECO:0000256" key="4">
    <source>
        <dbReference type="ARBA" id="ARBA00023187"/>
    </source>
</evidence>
<feature type="compositionally biased region" description="Basic and acidic residues" evidence="6">
    <location>
        <begin position="56"/>
        <end position="81"/>
    </location>
</feature>
<feature type="compositionally biased region" description="Acidic residues" evidence="6">
    <location>
        <begin position="431"/>
        <end position="450"/>
    </location>
</feature>
<keyword evidence="8" id="KW-1185">Reference proteome</keyword>
<comment type="subcellular location">
    <subcellularLocation>
        <location evidence="1">Nucleus</location>
    </subcellularLocation>
</comment>
<dbReference type="PANTHER" id="PTHR14152">
    <property type="entry name" value="SQUAMOUS CELL CARCINOMA ANTIGEN RECOGNISED BY CYTOTOXIC T LYMPHOCYTES"/>
    <property type="match status" value="1"/>
</dbReference>
<dbReference type="Proteomes" id="UP000193986">
    <property type="component" value="Unassembled WGS sequence"/>
</dbReference>
<protein>
    <submittedName>
        <fullName evidence="7">SART-1 protein</fullName>
    </submittedName>
</protein>
<dbReference type="EMBL" id="MCFC01000006">
    <property type="protein sequence ID" value="ORY33488.1"/>
    <property type="molecule type" value="Genomic_DNA"/>
</dbReference>
<dbReference type="InterPro" id="IPR005011">
    <property type="entry name" value="SNU66/SART1"/>
</dbReference>
<proteinExistence type="inferred from homology"/>
<dbReference type="STRING" id="71784.A0A1Y2BF75"/>
<gene>
    <name evidence="7" type="ORF">BCR39DRAFT_478095</name>
</gene>
<dbReference type="Pfam" id="PF19252">
    <property type="entry name" value="HIND"/>
    <property type="match status" value="1"/>
</dbReference>
<feature type="region of interest" description="Disordered" evidence="6">
    <location>
        <begin position="681"/>
        <end position="700"/>
    </location>
</feature>
<reference evidence="7 8" key="1">
    <citation type="submission" date="2016-07" db="EMBL/GenBank/DDBJ databases">
        <title>Pervasive Adenine N6-methylation of Active Genes in Fungi.</title>
        <authorList>
            <consortium name="DOE Joint Genome Institute"/>
            <person name="Mondo S.J."/>
            <person name="Dannebaum R.O."/>
            <person name="Kuo R.C."/>
            <person name="Labutti K."/>
            <person name="Haridas S."/>
            <person name="Kuo A."/>
            <person name="Salamov A."/>
            <person name="Ahrendt S.R."/>
            <person name="Lipzen A."/>
            <person name="Sullivan W."/>
            <person name="Andreopoulos W.B."/>
            <person name="Clum A."/>
            <person name="Lindquist E."/>
            <person name="Daum C."/>
            <person name="Ramamoorthy G.K."/>
            <person name="Gryganskyi A."/>
            <person name="Culley D."/>
            <person name="Magnuson J.K."/>
            <person name="James T.Y."/>
            <person name="O'Malley M.A."/>
            <person name="Stajich J.E."/>
            <person name="Spatafora J.W."/>
            <person name="Visel A."/>
            <person name="Grigoriev I.V."/>
        </authorList>
    </citation>
    <scope>NUCLEOTIDE SEQUENCE [LARGE SCALE GENOMIC DNA]</scope>
    <source>
        <strain evidence="7 8">68-887.2</strain>
    </source>
</reference>
<evidence type="ECO:0000256" key="1">
    <source>
        <dbReference type="ARBA" id="ARBA00004123"/>
    </source>
</evidence>
<evidence type="ECO:0000256" key="3">
    <source>
        <dbReference type="ARBA" id="ARBA00022664"/>
    </source>
</evidence>
<keyword evidence="5" id="KW-0539">Nucleus</keyword>
<dbReference type="InParanoid" id="A0A1Y2BF75"/>
<sequence length="700" mass="78466">MADVQMNADSLTLEETNKVRISLGLAPIGGPVPEGEDAPVDTDAIAEANFADRKAEMKRKKEEDELKEKIAKARNQRDLNAKLKGSTLGTQSKDDALDAKNWVKKQAKRAKLREKELAERRRKEMEESDQAVYDERDLAGLKVGHDTDAFETGEDVILTLKDSRVLGEDEDELQNVNLVDDAALKAAKERKRKAEAAYTGYDDDEFDENRIGRKADVLSKYDDEYSGGKVRSEGFRLGAAPEKKIKIDDVEDGDFTMIGQEPASKVKLNLDFAKDFEVSDYAKDGDAGFKKLKKKKAKRSTRKIEDGEEDDMQVEGGPSFQRRVVEDTPQNLVDDDDLQAALARSRRENAKRKTKVKPEDLALQIASQRAEDIPQDNGDEDGRITFDDTSEFVRNVNLESVAAPVRRERAASPAAPVVVKIERGASPAPGDGEEGEVDEDVDMESDDEDEALAEMAAREGLSLDEYRLKIDRQMGEIETLKAETEVSSADCSDSHCSYVLQAAAAAESEPVVGSGMAGVLSLLRNQGALRTRTAEEEERERIQKQKDLWLADHRRRQAERELERINARGGNKDQAQREWENKMREQKEAREALDAYRDYKPDVNIVYHDEFGRQMTPKEAWKSLSHKFHGKTSGRMKTEKRLKKIAEERKQLTMSAGDTPTGMTNAFARRQEKTGQAHMVLSVGNKGSVQMGETKPNIRR</sequence>
<comment type="caution">
    <text evidence="7">The sequence shown here is derived from an EMBL/GenBank/DDBJ whole genome shotgun (WGS) entry which is preliminary data.</text>
</comment>
<dbReference type="GO" id="GO:0046540">
    <property type="term" value="C:U4/U6 x U5 tri-snRNP complex"/>
    <property type="evidence" value="ECO:0007669"/>
    <property type="project" value="InterPro"/>
</dbReference>
<evidence type="ECO:0000313" key="7">
    <source>
        <dbReference type="EMBL" id="ORY33488.1"/>
    </source>
</evidence>
<keyword evidence="3" id="KW-0507">mRNA processing</keyword>
<dbReference type="Pfam" id="PF03343">
    <property type="entry name" value="SART-1"/>
    <property type="match status" value="1"/>
</dbReference>
<keyword evidence="4" id="KW-0508">mRNA splicing</keyword>
<feature type="region of interest" description="Disordered" evidence="6">
    <location>
        <begin position="295"/>
        <end position="320"/>
    </location>
</feature>
<feature type="region of interest" description="Disordered" evidence="6">
    <location>
        <begin position="56"/>
        <end position="92"/>
    </location>
</feature>
<accession>A0A1Y2BF75</accession>
<dbReference type="GO" id="GO:0000481">
    <property type="term" value="P:maturation of 5S rRNA"/>
    <property type="evidence" value="ECO:0007669"/>
    <property type="project" value="TreeGrafter"/>
</dbReference>
<dbReference type="GO" id="GO:0045292">
    <property type="term" value="P:mRNA cis splicing, via spliceosome"/>
    <property type="evidence" value="ECO:0007669"/>
    <property type="project" value="TreeGrafter"/>
</dbReference>